<evidence type="ECO:0000313" key="3">
    <source>
        <dbReference type="Proteomes" id="UP000229529"/>
    </source>
</evidence>
<proteinExistence type="inferred from homology"/>
<dbReference type="Gene3D" id="3.90.45.10">
    <property type="entry name" value="Peptide deformylase"/>
    <property type="match status" value="1"/>
</dbReference>
<comment type="caution">
    <text evidence="2">The sequence shown here is derived from an EMBL/GenBank/DDBJ whole genome shotgun (WGS) entry which is preliminary data.</text>
</comment>
<name>A0ABX4MH87_9HYPH</name>
<organism evidence="2 3">
    <name type="scientific">Candidatus Hodgkinia cicadicola</name>
    <dbReference type="NCBI Taxonomy" id="573658"/>
    <lineage>
        <taxon>Bacteria</taxon>
        <taxon>Pseudomonadati</taxon>
        <taxon>Pseudomonadota</taxon>
        <taxon>Alphaproteobacteria</taxon>
        <taxon>Hyphomicrobiales</taxon>
        <taxon>Candidatus Hodgkinia</taxon>
    </lineage>
</organism>
<evidence type="ECO:0000256" key="1">
    <source>
        <dbReference type="ARBA" id="ARBA00010759"/>
    </source>
</evidence>
<dbReference type="SUPFAM" id="SSF56420">
    <property type="entry name" value="Peptide deformylase"/>
    <property type="match status" value="1"/>
</dbReference>
<accession>A0ABX4MH87</accession>
<dbReference type="PRINTS" id="PR01576">
    <property type="entry name" value="PDEFORMYLASE"/>
</dbReference>
<dbReference type="Pfam" id="PF01327">
    <property type="entry name" value="Pep_deformylase"/>
    <property type="match status" value="1"/>
</dbReference>
<keyword evidence="3" id="KW-1185">Reference proteome</keyword>
<gene>
    <name evidence="2" type="primary">def</name>
    <name evidence="2" type="ORF">alecur_154</name>
</gene>
<reference evidence="2" key="1">
    <citation type="submission" date="2017-09" db="EMBL/GenBank/DDBJ databases">
        <authorList>
            <person name="Campbell M.A."/>
            <person name="Lukasik P."/>
            <person name="Simon C."/>
            <person name="McCutcheon J.P."/>
        </authorList>
    </citation>
    <scope>NUCLEOTIDE SEQUENCE [LARGE SCALE GENOMIC DNA]</scope>
    <source>
        <strain evidence="2">ALECUR</strain>
    </source>
</reference>
<comment type="similarity">
    <text evidence="1">Belongs to the polypeptide deformylase family.</text>
</comment>
<dbReference type="EC" id="3.5.1.88" evidence="2"/>
<evidence type="ECO:0000313" key="2">
    <source>
        <dbReference type="EMBL" id="PIM96314.1"/>
    </source>
</evidence>
<dbReference type="InterPro" id="IPR023635">
    <property type="entry name" value="Peptide_deformylase"/>
</dbReference>
<dbReference type="GO" id="GO:0042586">
    <property type="term" value="F:peptide deformylase activity"/>
    <property type="evidence" value="ECO:0007669"/>
    <property type="project" value="UniProtKB-EC"/>
</dbReference>
<sequence>MRYPSPCLRFNRCGLPTLNILYIHRLMHLTLTNFGLGLSSTQLGWLYNSFAVYLPMLSFKKNLHVLAYHSVALVSEYKDIYYEGCLSLAIKYPVNRARKFIIICYDVLRDVVCAIKSKSLFSACLQHEHDHILGSLISDNQITNNYGTS</sequence>
<dbReference type="Proteomes" id="UP000229529">
    <property type="component" value="Unassembled WGS sequence"/>
</dbReference>
<dbReference type="EMBL" id="NXGS01000104">
    <property type="protein sequence ID" value="PIM96314.1"/>
    <property type="molecule type" value="Genomic_DNA"/>
</dbReference>
<dbReference type="InterPro" id="IPR036821">
    <property type="entry name" value="Peptide_deformylase_sf"/>
</dbReference>
<keyword evidence="2" id="KW-0378">Hydrolase</keyword>
<protein>
    <submittedName>
        <fullName evidence="2">Peptide deformylase</fullName>
        <ecNumber evidence="2">3.5.1.88</ecNumber>
    </submittedName>
</protein>